<dbReference type="AlphaFoldDB" id="A0A1B6EEX8"/>
<dbReference type="GO" id="GO:0005886">
    <property type="term" value="C:plasma membrane"/>
    <property type="evidence" value="ECO:0007669"/>
    <property type="project" value="UniProtKB-SubCell"/>
</dbReference>
<sequence>MLATALLLLPTAVLAIAIFKVGPNTQRNNEHRPARPESLSYNEMNEHSDHDLLQDYKTSCIPSSSSYLVPLRKRRDAEDKLNFSKQNDLQDEIIWSIPNKKQITARYLPFRSYNNEINTAFSSRISNSSNTESNTTKIKEMRQVDDGHKNKNSATSQDQSDLSLTQGEENQPQDKVVYSVIYDGEAGVGNQDFPWDKSEHQEEDKIEKDPLSESIIPDAAYTQQHAFWKGEGNKKAIRESQSLLMKQYMDFNEDPCHDFYQYACGNWGKLNPIPQDKAAFDTFEVLRESLDSVLKELLESKITEKDNIAYVKAKHLYKSCMNNDILERRKEQPLMTLLDELGGWPIIKPDWDPSQFNWIRLMANLRLYNNDILISEWVGPDIKNSDEYIIQFDQTSLGLPMRDYYLQESNSPYLNAYKEYLSKIAILLGADEEKVHIQADEIINFETELAKITSAPDDRRNVSELYRRTTVGELRSSIPQVDWQQYLTLVLDRECNHTEPVVIFASRYVQDLVSLLDRTPSRTISNYLLWRFIRHRVNNLDDRFQDVKQKFYFVLFGREKSPPRWKNCVTQVNSNLGMAVGAMFVDKYFDEYSKNDTLVMTKKIQQAFQDNLDIINWIDPETKLIASDKVKAMMLRIGYPDFILDPNQLEARYRDVDIYPDKYFENTLNILRHLTRVEQSNLGCSVNKTLWNTAPAVVNAYYSRNKNQIMVPAGILQPPFYHRYFPKSLNYGGIGVVIGHEITHGFDDKGRLFDKNGNLHRWWKEEAINNFHERAQCLIEQYSKYVVQEVGLPIDGINTQGENIADNGGIKEAFRAYQHWLQRNNNVDETLPGLNATGLQLFYLNFAQVWCGSARPEATRNKLKTAVHSPGKFRVIGTLTNSKDFSEVFNCPVGSPMNPTKKCSVW</sequence>
<evidence type="ECO:0000256" key="5">
    <source>
        <dbReference type="ARBA" id="ARBA00022723"/>
    </source>
</evidence>
<evidence type="ECO:0000256" key="3">
    <source>
        <dbReference type="ARBA" id="ARBA00007357"/>
    </source>
</evidence>
<feature type="compositionally biased region" description="Basic and acidic residues" evidence="12">
    <location>
        <begin position="137"/>
        <end position="149"/>
    </location>
</feature>
<dbReference type="InterPro" id="IPR000718">
    <property type="entry name" value="Peptidase_M13"/>
</dbReference>
<reference evidence="16" key="1">
    <citation type="submission" date="2015-12" db="EMBL/GenBank/DDBJ databases">
        <title>De novo transcriptome assembly of four potential Pierce s Disease insect vectors from Arizona vineyards.</title>
        <authorList>
            <person name="Tassone E.E."/>
        </authorList>
    </citation>
    <scope>NUCLEOTIDE SEQUENCE</scope>
</reference>
<dbReference type="InterPro" id="IPR042089">
    <property type="entry name" value="Peptidase_M13_dom_2"/>
</dbReference>
<dbReference type="Gene3D" id="3.40.390.10">
    <property type="entry name" value="Collagenase (Catalytic Domain)"/>
    <property type="match status" value="1"/>
</dbReference>
<evidence type="ECO:0000256" key="7">
    <source>
        <dbReference type="ARBA" id="ARBA00022833"/>
    </source>
</evidence>
<feature type="domain" description="Peptidase M13 N-terminal" evidence="15">
    <location>
        <begin position="255"/>
        <end position="640"/>
    </location>
</feature>
<feature type="domain" description="Peptidase M13 C-terminal" evidence="14">
    <location>
        <begin position="699"/>
        <end position="905"/>
    </location>
</feature>
<feature type="chain" id="PRO_5012791570" description="Endothelin-converting enzyme 1" evidence="13">
    <location>
        <begin position="16"/>
        <end position="906"/>
    </location>
</feature>
<keyword evidence="13" id="KW-0732">Signal</keyword>
<evidence type="ECO:0000256" key="10">
    <source>
        <dbReference type="ARBA" id="ARBA00023157"/>
    </source>
</evidence>
<evidence type="ECO:0000256" key="12">
    <source>
        <dbReference type="SAM" id="MobiDB-lite"/>
    </source>
</evidence>
<keyword evidence="8" id="KW-0735">Signal-anchor</keyword>
<dbReference type="PRINTS" id="PR00786">
    <property type="entry name" value="NEPRILYSIN"/>
</dbReference>
<dbReference type="FunFam" id="3.40.390.10:FF:000076">
    <property type="entry name" value="membrane metallo-endopeptidase-like 1"/>
    <property type="match status" value="1"/>
</dbReference>
<dbReference type="SUPFAM" id="SSF55486">
    <property type="entry name" value="Metalloproteases ('zincins'), catalytic domain"/>
    <property type="match status" value="1"/>
</dbReference>
<comment type="similarity">
    <text evidence="3">Belongs to the peptidase M13 family.</text>
</comment>
<dbReference type="Gene3D" id="1.10.1380.10">
    <property type="entry name" value="Neutral endopeptidase , domain2"/>
    <property type="match status" value="1"/>
</dbReference>
<keyword evidence="10" id="KW-1015">Disulfide bond</keyword>
<feature type="signal peptide" evidence="13">
    <location>
        <begin position="1"/>
        <end position="15"/>
    </location>
</feature>
<evidence type="ECO:0000256" key="11">
    <source>
        <dbReference type="ARBA" id="ARBA00023180"/>
    </source>
</evidence>
<evidence type="ECO:0000259" key="15">
    <source>
        <dbReference type="Pfam" id="PF05649"/>
    </source>
</evidence>
<evidence type="ECO:0000256" key="13">
    <source>
        <dbReference type="SAM" id="SignalP"/>
    </source>
</evidence>
<feature type="compositionally biased region" description="Low complexity" evidence="12">
    <location>
        <begin position="125"/>
        <end position="136"/>
    </location>
</feature>
<evidence type="ECO:0000256" key="9">
    <source>
        <dbReference type="ARBA" id="ARBA00023049"/>
    </source>
</evidence>
<comment type="subcellular location">
    <subcellularLocation>
        <location evidence="2">Cell membrane</location>
        <topology evidence="2">Single-pass type II membrane protein</topology>
    </subcellularLocation>
</comment>
<keyword evidence="7" id="KW-0862">Zinc</keyword>
<dbReference type="GO" id="GO:0046872">
    <property type="term" value="F:metal ion binding"/>
    <property type="evidence" value="ECO:0007669"/>
    <property type="project" value="UniProtKB-KW"/>
</dbReference>
<gene>
    <name evidence="16" type="ORF">g.18199</name>
</gene>
<organism evidence="16">
    <name type="scientific">Clastoptera arizonana</name>
    <name type="common">Arizona spittle bug</name>
    <dbReference type="NCBI Taxonomy" id="38151"/>
    <lineage>
        <taxon>Eukaryota</taxon>
        <taxon>Metazoa</taxon>
        <taxon>Ecdysozoa</taxon>
        <taxon>Arthropoda</taxon>
        <taxon>Hexapoda</taxon>
        <taxon>Insecta</taxon>
        <taxon>Pterygota</taxon>
        <taxon>Neoptera</taxon>
        <taxon>Paraneoptera</taxon>
        <taxon>Hemiptera</taxon>
        <taxon>Auchenorrhyncha</taxon>
        <taxon>Cercopoidea</taxon>
        <taxon>Clastopteridae</taxon>
        <taxon>Clastoptera</taxon>
    </lineage>
</organism>
<name>A0A1B6EEX8_9HEMI</name>
<dbReference type="EMBL" id="GEDC01000802">
    <property type="protein sequence ID" value="JAS36496.1"/>
    <property type="molecule type" value="Transcribed_RNA"/>
</dbReference>
<evidence type="ECO:0000313" key="16">
    <source>
        <dbReference type="EMBL" id="JAS36496.1"/>
    </source>
</evidence>
<evidence type="ECO:0000256" key="6">
    <source>
        <dbReference type="ARBA" id="ARBA00022801"/>
    </source>
</evidence>
<keyword evidence="11" id="KW-0325">Glycoprotein</keyword>
<comment type="cofactor">
    <cofactor evidence="1">
        <name>Zn(2+)</name>
        <dbReference type="ChEBI" id="CHEBI:29105"/>
    </cofactor>
</comment>
<dbReference type="InterPro" id="IPR008753">
    <property type="entry name" value="Peptidase_M13_N"/>
</dbReference>
<evidence type="ECO:0000256" key="2">
    <source>
        <dbReference type="ARBA" id="ARBA00004401"/>
    </source>
</evidence>
<feature type="region of interest" description="Disordered" evidence="12">
    <location>
        <begin position="125"/>
        <end position="170"/>
    </location>
</feature>
<dbReference type="PANTHER" id="PTHR11733">
    <property type="entry name" value="ZINC METALLOPROTEASE FAMILY M13 NEPRILYSIN-RELATED"/>
    <property type="match status" value="1"/>
</dbReference>
<dbReference type="InterPro" id="IPR018497">
    <property type="entry name" value="Peptidase_M13_C"/>
</dbReference>
<keyword evidence="6" id="KW-0378">Hydrolase</keyword>
<keyword evidence="5" id="KW-0479">Metal-binding</keyword>
<proteinExistence type="inferred from homology"/>
<evidence type="ECO:0000259" key="14">
    <source>
        <dbReference type="Pfam" id="PF01431"/>
    </source>
</evidence>
<dbReference type="Pfam" id="PF01431">
    <property type="entry name" value="Peptidase_M13"/>
    <property type="match status" value="1"/>
</dbReference>
<dbReference type="GO" id="GO:0004222">
    <property type="term" value="F:metalloendopeptidase activity"/>
    <property type="evidence" value="ECO:0007669"/>
    <property type="project" value="InterPro"/>
</dbReference>
<keyword evidence="9" id="KW-0482">Metalloprotease</keyword>
<keyword evidence="4" id="KW-0645">Protease</keyword>
<dbReference type="CDD" id="cd08662">
    <property type="entry name" value="M13"/>
    <property type="match status" value="1"/>
</dbReference>
<dbReference type="PANTHER" id="PTHR11733:SF238">
    <property type="entry name" value="FI07649P-RELATED"/>
    <property type="match status" value="1"/>
</dbReference>
<dbReference type="PROSITE" id="PS51885">
    <property type="entry name" value="NEPRILYSIN"/>
    <property type="match status" value="1"/>
</dbReference>
<dbReference type="InterPro" id="IPR024079">
    <property type="entry name" value="MetalloPept_cat_dom_sf"/>
</dbReference>
<dbReference type="GO" id="GO:0016485">
    <property type="term" value="P:protein processing"/>
    <property type="evidence" value="ECO:0007669"/>
    <property type="project" value="TreeGrafter"/>
</dbReference>
<evidence type="ECO:0008006" key="17">
    <source>
        <dbReference type="Google" id="ProtNLM"/>
    </source>
</evidence>
<protein>
    <recommendedName>
        <fullName evidence="17">Endothelin-converting enzyme 1</fullName>
    </recommendedName>
</protein>
<evidence type="ECO:0000256" key="1">
    <source>
        <dbReference type="ARBA" id="ARBA00001947"/>
    </source>
</evidence>
<evidence type="ECO:0000256" key="8">
    <source>
        <dbReference type="ARBA" id="ARBA00022968"/>
    </source>
</evidence>
<dbReference type="Pfam" id="PF05649">
    <property type="entry name" value="Peptidase_M13_N"/>
    <property type="match status" value="1"/>
</dbReference>
<accession>A0A1B6EEX8</accession>
<feature type="compositionally biased region" description="Polar residues" evidence="12">
    <location>
        <begin position="152"/>
        <end position="170"/>
    </location>
</feature>
<keyword evidence="8" id="KW-0812">Transmembrane</keyword>
<evidence type="ECO:0000256" key="4">
    <source>
        <dbReference type="ARBA" id="ARBA00022670"/>
    </source>
</evidence>